<evidence type="ECO:0000259" key="17">
    <source>
        <dbReference type="PROSITE" id="PS50051"/>
    </source>
</evidence>
<name>A0AAW2YJX4_9EUKA</name>
<gene>
    <name evidence="18" type="ORF">AKO1_005296</name>
</gene>
<keyword evidence="10" id="KW-0347">Helicase</keyword>
<dbReference type="Gene3D" id="3.40.50.300">
    <property type="entry name" value="P-loop containing nucleotide triphosphate hydrolases"/>
    <property type="match status" value="1"/>
</dbReference>
<dbReference type="GO" id="GO:0017116">
    <property type="term" value="F:single-stranded DNA helicase activity"/>
    <property type="evidence" value="ECO:0007669"/>
    <property type="project" value="TreeGrafter"/>
</dbReference>
<evidence type="ECO:0000256" key="15">
    <source>
        <dbReference type="ARBA" id="ARBA00023306"/>
    </source>
</evidence>
<evidence type="ECO:0000256" key="14">
    <source>
        <dbReference type="ARBA" id="ARBA00023242"/>
    </source>
</evidence>
<dbReference type="GO" id="GO:0005524">
    <property type="term" value="F:ATP binding"/>
    <property type="evidence" value="ECO:0007669"/>
    <property type="project" value="UniProtKB-KW"/>
</dbReference>
<dbReference type="PRINTS" id="PR01658">
    <property type="entry name" value="MCMPROTEIN2"/>
</dbReference>
<dbReference type="Pfam" id="PF14551">
    <property type="entry name" value="MCM_N"/>
    <property type="match status" value="1"/>
</dbReference>
<dbReference type="Pfam" id="PF17855">
    <property type="entry name" value="MCM_lid"/>
    <property type="match status" value="1"/>
</dbReference>
<dbReference type="SUPFAM" id="SSF50249">
    <property type="entry name" value="Nucleic acid-binding proteins"/>
    <property type="match status" value="1"/>
</dbReference>
<protein>
    <recommendedName>
        <fullName evidence="4">DNA replication licensing factor MCM2</fullName>
        <ecNumber evidence="3">3.6.4.12</ecNumber>
    </recommendedName>
</protein>
<feature type="compositionally biased region" description="Acidic residues" evidence="16">
    <location>
        <begin position="34"/>
        <end position="61"/>
    </location>
</feature>
<dbReference type="InterPro" id="IPR041562">
    <property type="entry name" value="MCM_lid"/>
</dbReference>
<keyword evidence="5" id="KW-0235">DNA replication</keyword>
<evidence type="ECO:0000256" key="9">
    <source>
        <dbReference type="ARBA" id="ARBA00022801"/>
    </source>
</evidence>
<dbReference type="GO" id="GO:0042555">
    <property type="term" value="C:MCM complex"/>
    <property type="evidence" value="ECO:0007669"/>
    <property type="project" value="InterPro"/>
</dbReference>
<evidence type="ECO:0000256" key="7">
    <source>
        <dbReference type="ARBA" id="ARBA00022741"/>
    </source>
</evidence>
<dbReference type="InterPro" id="IPR059098">
    <property type="entry name" value="WHD_MCM2"/>
</dbReference>
<dbReference type="FunFam" id="3.40.50.300:FF:000138">
    <property type="entry name" value="DNA helicase"/>
    <property type="match status" value="1"/>
</dbReference>
<dbReference type="GO" id="GO:0008270">
    <property type="term" value="F:zinc ion binding"/>
    <property type="evidence" value="ECO:0007669"/>
    <property type="project" value="UniProtKB-KW"/>
</dbReference>
<comment type="caution">
    <text evidence="18">The sequence shown here is derived from an EMBL/GenBank/DDBJ whole genome shotgun (WGS) entry which is preliminary data.</text>
</comment>
<evidence type="ECO:0000256" key="8">
    <source>
        <dbReference type="ARBA" id="ARBA00022771"/>
    </source>
</evidence>
<evidence type="ECO:0000256" key="1">
    <source>
        <dbReference type="ARBA" id="ARBA00004123"/>
    </source>
</evidence>
<dbReference type="Gene3D" id="3.30.1640.10">
    <property type="entry name" value="mini-chromosome maintenance (MCM) complex, chain A, domain 1"/>
    <property type="match status" value="1"/>
</dbReference>
<comment type="subcellular location">
    <subcellularLocation>
        <location evidence="1">Nucleus</location>
    </subcellularLocation>
</comment>
<dbReference type="GO" id="GO:0043138">
    <property type="term" value="F:3'-5' DNA helicase activity"/>
    <property type="evidence" value="ECO:0007669"/>
    <property type="project" value="TreeGrafter"/>
</dbReference>
<keyword evidence="6" id="KW-0479">Metal-binding</keyword>
<dbReference type="GO" id="GO:0000727">
    <property type="term" value="P:double-strand break repair via break-induced replication"/>
    <property type="evidence" value="ECO:0007669"/>
    <property type="project" value="TreeGrafter"/>
</dbReference>
<feature type="compositionally biased region" description="Basic residues" evidence="16">
    <location>
        <begin position="652"/>
        <end position="661"/>
    </location>
</feature>
<accession>A0AAW2YJX4</accession>
<dbReference type="Gene3D" id="2.40.50.140">
    <property type="entry name" value="Nucleic acid-binding proteins"/>
    <property type="match status" value="1"/>
</dbReference>
<keyword evidence="13" id="KW-0238">DNA-binding</keyword>
<dbReference type="Pfam" id="PF23669">
    <property type="entry name" value="WHD_MCM2"/>
    <property type="match status" value="1"/>
</dbReference>
<feature type="region of interest" description="Disordered" evidence="16">
    <location>
        <begin position="1"/>
        <end position="101"/>
    </location>
</feature>
<comment type="similarity">
    <text evidence="2">Belongs to the MCM family.</text>
</comment>
<keyword evidence="19" id="KW-1185">Reference proteome</keyword>
<evidence type="ECO:0000256" key="4">
    <source>
        <dbReference type="ARBA" id="ARBA00018925"/>
    </source>
</evidence>
<feature type="region of interest" description="Disordered" evidence="16">
    <location>
        <begin position="650"/>
        <end position="683"/>
    </location>
</feature>
<dbReference type="SMART" id="SM00350">
    <property type="entry name" value="MCM"/>
    <property type="match status" value="1"/>
</dbReference>
<keyword evidence="11" id="KW-0862">Zinc</keyword>
<feature type="compositionally biased region" description="Basic and acidic residues" evidence="16">
    <location>
        <begin position="66"/>
        <end position="81"/>
    </location>
</feature>
<feature type="compositionally biased region" description="Basic and acidic residues" evidence="16">
    <location>
        <begin position="10"/>
        <end position="19"/>
    </location>
</feature>
<evidence type="ECO:0000313" key="19">
    <source>
        <dbReference type="Proteomes" id="UP001431209"/>
    </source>
</evidence>
<evidence type="ECO:0000256" key="11">
    <source>
        <dbReference type="ARBA" id="ARBA00022833"/>
    </source>
</evidence>
<dbReference type="InterPro" id="IPR027417">
    <property type="entry name" value="P-loop_NTPase"/>
</dbReference>
<dbReference type="Pfam" id="PF17207">
    <property type="entry name" value="MCM_OB"/>
    <property type="match status" value="1"/>
</dbReference>
<evidence type="ECO:0000256" key="3">
    <source>
        <dbReference type="ARBA" id="ARBA00012551"/>
    </source>
</evidence>
<feature type="region of interest" description="Disordered" evidence="16">
    <location>
        <begin position="119"/>
        <end position="139"/>
    </location>
</feature>
<evidence type="ECO:0000256" key="5">
    <source>
        <dbReference type="ARBA" id="ARBA00022705"/>
    </source>
</evidence>
<dbReference type="AlphaFoldDB" id="A0AAW2YJX4"/>
<proteinExistence type="inferred from homology"/>
<dbReference type="GO" id="GO:0003697">
    <property type="term" value="F:single-stranded DNA binding"/>
    <property type="evidence" value="ECO:0007669"/>
    <property type="project" value="TreeGrafter"/>
</dbReference>
<dbReference type="PANTHER" id="PTHR11630:SF44">
    <property type="entry name" value="DNA REPLICATION LICENSING FACTOR MCM2"/>
    <property type="match status" value="1"/>
</dbReference>
<evidence type="ECO:0000256" key="10">
    <source>
        <dbReference type="ARBA" id="ARBA00022806"/>
    </source>
</evidence>
<evidence type="ECO:0000313" key="18">
    <source>
        <dbReference type="EMBL" id="KAL0477309.1"/>
    </source>
</evidence>
<keyword evidence="12" id="KW-0067">ATP-binding</keyword>
<organism evidence="18 19">
    <name type="scientific">Acrasis kona</name>
    <dbReference type="NCBI Taxonomy" id="1008807"/>
    <lineage>
        <taxon>Eukaryota</taxon>
        <taxon>Discoba</taxon>
        <taxon>Heterolobosea</taxon>
        <taxon>Tetramitia</taxon>
        <taxon>Eutetramitia</taxon>
        <taxon>Acrasidae</taxon>
        <taxon>Acrasis</taxon>
    </lineage>
</organism>
<sequence length="876" mass="99825">MSDAGGDLNNSHDIEDDFKNLTSEEIEELRTSEDLYDGDVMENDYGENEDEGYDFDEDDDGQNLTLEEHMKAQELMRRRDEGDDDEDDPEVYMNTNPLNDEDDYVEVANGDDDVTVMHMIGANDDDDDDDDDEEDEDVYQDDDEFLSTIKGDKKEWFALAKTQRFVTQRMVSFLSQAENQKYISRINQMTEQNMCTLEVDYADIVREDVILSGLLNDLPDEVIRIFDQVAMKVTRQHYPYYERIHKEIFVRISGLPTTDSLRDLRHTHLGQLIRVSGVVTRRTAVYPQLKLVTFDCPKCSTCIGPVIVRDMNKLPKPTNCPNCLTKGPFQVNQNQTVYRNYQKISLQESPGSVSAGRIPRSKDVILLHDLIDGCRPGEEIDVTGVYKHSYDAFLNIKQGFPVFSTIIEANHILKKHDKIGTIINESDKKIFHHIAKSPHLRSKIISSMAPSIYGHEDIKLGIALALFGGLRKEVSGKHKIRGDINVLMVGDPGTAKSQFLKYVEKTAARAVYTTGKGSTAVGLTAAVRKDPLTGEWTLEGGALVLADNGTCLIDEFDKMSDQDRTSIHEAMEQQTISISKAGIVTTLTARCSIVAASNPVQGRYNSSRTFQQNVDLSEPILSRFDILCVVRDNVDPIIDEKLARFVVDSHAKSHPHHKHSAHQQVDDEQEGDDGDNNHDEKKIESIPQDVFKKYILYAKNNFNPHLHNIDGDRITKFYTELRNESIMGGGLPISVRHLESMFRMAEASARMHLRDHVTDEDTNTAIQVMLESFIATQKYSVTRSLRQKFVKYLKSDNHDHQFLMHLLKECLSDKVNAMTDDGEDEDEDVKITIEMLRNKARNYDIYNLDDFVKNESLLRQFKFRFDQDEKVFVKMI</sequence>
<dbReference type="PROSITE" id="PS50051">
    <property type="entry name" value="MCM_2"/>
    <property type="match status" value="1"/>
</dbReference>
<dbReference type="Pfam" id="PF00493">
    <property type="entry name" value="MCM"/>
    <property type="match status" value="1"/>
</dbReference>
<dbReference type="Gene3D" id="2.20.28.10">
    <property type="match status" value="1"/>
</dbReference>
<dbReference type="InterPro" id="IPR027925">
    <property type="entry name" value="MCM_N"/>
</dbReference>
<dbReference type="PROSITE" id="PS00847">
    <property type="entry name" value="MCM_1"/>
    <property type="match status" value="1"/>
</dbReference>
<evidence type="ECO:0000256" key="16">
    <source>
        <dbReference type="SAM" id="MobiDB-lite"/>
    </source>
</evidence>
<dbReference type="GO" id="GO:0016787">
    <property type="term" value="F:hydrolase activity"/>
    <property type="evidence" value="ECO:0007669"/>
    <property type="project" value="UniProtKB-KW"/>
</dbReference>
<feature type="domain" description="MCM C-terminal AAA(+) ATPase" evidence="17">
    <location>
        <begin position="440"/>
        <end position="646"/>
    </location>
</feature>
<evidence type="ECO:0000256" key="2">
    <source>
        <dbReference type="ARBA" id="ARBA00008010"/>
    </source>
</evidence>
<keyword evidence="15" id="KW-0131">Cell cycle</keyword>
<dbReference type="InterPro" id="IPR008045">
    <property type="entry name" value="MCM2"/>
</dbReference>
<dbReference type="Proteomes" id="UP001431209">
    <property type="component" value="Unassembled WGS sequence"/>
</dbReference>
<dbReference type="InterPro" id="IPR031327">
    <property type="entry name" value="MCM"/>
</dbReference>
<dbReference type="InterPro" id="IPR018525">
    <property type="entry name" value="MCM_CS"/>
</dbReference>
<dbReference type="InterPro" id="IPR012340">
    <property type="entry name" value="NA-bd_OB-fold"/>
</dbReference>
<dbReference type="InterPro" id="IPR033762">
    <property type="entry name" value="MCM_OB"/>
</dbReference>
<reference evidence="18 19" key="1">
    <citation type="submission" date="2024-03" db="EMBL/GenBank/DDBJ databases">
        <title>The Acrasis kona genome and developmental transcriptomes reveal deep origins of eukaryotic multicellular pathways.</title>
        <authorList>
            <person name="Sheikh S."/>
            <person name="Fu C.-J."/>
            <person name="Brown M.W."/>
            <person name="Baldauf S.L."/>
        </authorList>
    </citation>
    <scope>NUCLEOTIDE SEQUENCE [LARGE SCALE GENOMIC DNA]</scope>
    <source>
        <strain evidence="18 19">ATCC MYA-3509</strain>
    </source>
</reference>
<evidence type="ECO:0000256" key="6">
    <source>
        <dbReference type="ARBA" id="ARBA00022723"/>
    </source>
</evidence>
<dbReference type="GO" id="GO:0005634">
    <property type="term" value="C:nucleus"/>
    <property type="evidence" value="ECO:0007669"/>
    <property type="project" value="UniProtKB-SubCell"/>
</dbReference>
<evidence type="ECO:0000256" key="13">
    <source>
        <dbReference type="ARBA" id="ARBA00023125"/>
    </source>
</evidence>
<evidence type="ECO:0000256" key="12">
    <source>
        <dbReference type="ARBA" id="ARBA00022840"/>
    </source>
</evidence>
<feature type="compositionally biased region" description="Acidic residues" evidence="16">
    <location>
        <begin position="123"/>
        <end position="139"/>
    </location>
</feature>
<dbReference type="GO" id="GO:1902975">
    <property type="term" value="P:mitotic DNA replication initiation"/>
    <property type="evidence" value="ECO:0007669"/>
    <property type="project" value="TreeGrafter"/>
</dbReference>
<dbReference type="PANTHER" id="PTHR11630">
    <property type="entry name" value="DNA REPLICATION LICENSING FACTOR MCM FAMILY MEMBER"/>
    <property type="match status" value="1"/>
</dbReference>
<dbReference type="EMBL" id="JAOPGA020000163">
    <property type="protein sequence ID" value="KAL0477309.1"/>
    <property type="molecule type" value="Genomic_DNA"/>
</dbReference>
<dbReference type="InterPro" id="IPR001208">
    <property type="entry name" value="MCM_dom"/>
</dbReference>
<dbReference type="SUPFAM" id="SSF52540">
    <property type="entry name" value="P-loop containing nucleoside triphosphate hydrolases"/>
    <property type="match status" value="1"/>
</dbReference>
<dbReference type="EC" id="3.6.4.12" evidence="3"/>
<keyword evidence="7" id="KW-0547">Nucleotide-binding</keyword>
<keyword evidence="14" id="KW-0539">Nucleus</keyword>
<keyword evidence="9" id="KW-0378">Hydrolase</keyword>
<keyword evidence="8" id="KW-0863">Zinc-finger</keyword>
<dbReference type="PRINTS" id="PR01657">
    <property type="entry name" value="MCMFAMILY"/>
</dbReference>